<sequence length="100" mass="10582">MKKAGIILSMVLVASSAFAKSGNVDRSNLCIDKATEVAQSIADKKFGSEIVDTSLAGGLENILVDMYQYISSDNQGNRVSILIKIEGNTCAVKAIDLGNE</sequence>
<evidence type="ECO:0000313" key="3">
    <source>
        <dbReference type="Proteomes" id="UP001152321"/>
    </source>
</evidence>
<feature type="chain" id="PRO_5046233416" description="PepSY domain-containing protein" evidence="1">
    <location>
        <begin position="20"/>
        <end position="100"/>
    </location>
</feature>
<feature type="signal peptide" evidence="1">
    <location>
        <begin position="1"/>
        <end position="19"/>
    </location>
</feature>
<keyword evidence="3" id="KW-1185">Reference proteome</keyword>
<keyword evidence="1" id="KW-0732">Signal</keyword>
<reference evidence="2" key="1">
    <citation type="submission" date="2022-08" db="EMBL/GenBank/DDBJ databases">
        <title>Novel Bdellovibrio Species Isolated from Svalbard: Designation Bdellovibrio svalbardensis.</title>
        <authorList>
            <person name="Mitchell R.J."/>
            <person name="Choi S.Y."/>
        </authorList>
    </citation>
    <scope>NUCLEOTIDE SEQUENCE</scope>
    <source>
        <strain evidence="2">PAP01</strain>
    </source>
</reference>
<proteinExistence type="predicted"/>
<organism evidence="2 3">
    <name type="scientific">Bdellovibrio svalbardensis</name>
    <dbReference type="NCBI Taxonomy" id="2972972"/>
    <lineage>
        <taxon>Bacteria</taxon>
        <taxon>Pseudomonadati</taxon>
        <taxon>Bdellovibrionota</taxon>
        <taxon>Bdellovibrionia</taxon>
        <taxon>Bdellovibrionales</taxon>
        <taxon>Pseudobdellovibrionaceae</taxon>
        <taxon>Bdellovibrio</taxon>
    </lineage>
</organism>
<name>A0ABT6DJ62_9BACT</name>
<dbReference type="Proteomes" id="UP001152321">
    <property type="component" value="Unassembled WGS sequence"/>
</dbReference>
<dbReference type="RefSeq" id="WP_277577737.1">
    <property type="nucleotide sequence ID" value="NZ_JANRMI010000002.1"/>
</dbReference>
<comment type="caution">
    <text evidence="2">The sequence shown here is derived from an EMBL/GenBank/DDBJ whole genome shotgun (WGS) entry which is preliminary data.</text>
</comment>
<evidence type="ECO:0000256" key="1">
    <source>
        <dbReference type="SAM" id="SignalP"/>
    </source>
</evidence>
<evidence type="ECO:0008006" key="4">
    <source>
        <dbReference type="Google" id="ProtNLM"/>
    </source>
</evidence>
<gene>
    <name evidence="2" type="ORF">NWE73_07785</name>
</gene>
<evidence type="ECO:0000313" key="2">
    <source>
        <dbReference type="EMBL" id="MDG0816260.1"/>
    </source>
</evidence>
<protein>
    <recommendedName>
        <fullName evidence="4">PepSY domain-containing protein</fullName>
    </recommendedName>
</protein>
<accession>A0ABT6DJ62</accession>
<dbReference type="EMBL" id="JANRMI010000002">
    <property type="protein sequence ID" value="MDG0816260.1"/>
    <property type="molecule type" value="Genomic_DNA"/>
</dbReference>